<evidence type="ECO:0000256" key="8">
    <source>
        <dbReference type="ARBA" id="ARBA00023306"/>
    </source>
</evidence>
<keyword evidence="3 10" id="KW-0132">Cell division</keyword>
<proteinExistence type="inferred from homology"/>
<feature type="binding site" evidence="10">
    <location>
        <begin position="127"/>
        <end position="133"/>
    </location>
    <ligand>
        <name>ATP</name>
        <dbReference type="ChEBI" id="CHEBI:30616"/>
    </ligand>
</feature>
<protein>
    <recommendedName>
        <fullName evidence="10 11">UDP-N-acetylmuramoyl-tripeptide--D-alanyl-D-alanine ligase</fullName>
        <ecNumber evidence="10 11">6.3.2.10</ecNumber>
    </recommendedName>
    <alternativeName>
        <fullName evidence="10">D-alanyl-D-alanine-adding enzyme</fullName>
    </alternativeName>
</protein>
<feature type="domain" description="Mur ligase central" evidence="14">
    <location>
        <begin position="126"/>
        <end position="334"/>
    </location>
</feature>
<keyword evidence="9 10" id="KW-0961">Cell wall biogenesis/degradation</keyword>
<dbReference type="GO" id="GO:0005737">
    <property type="term" value="C:cytoplasm"/>
    <property type="evidence" value="ECO:0007669"/>
    <property type="project" value="UniProtKB-SubCell"/>
</dbReference>
<dbReference type="InterPro" id="IPR000713">
    <property type="entry name" value="Mur_ligase_N"/>
</dbReference>
<dbReference type="InterPro" id="IPR036565">
    <property type="entry name" value="Mur-like_cat_sf"/>
</dbReference>
<evidence type="ECO:0000256" key="5">
    <source>
        <dbReference type="ARBA" id="ARBA00022840"/>
    </source>
</evidence>
<dbReference type="InterPro" id="IPR035911">
    <property type="entry name" value="MurE/MurF_N"/>
</dbReference>
<keyword evidence="5 10" id="KW-0067">ATP-binding</keyword>
<feature type="domain" description="Mur ligase N-terminal catalytic" evidence="12">
    <location>
        <begin position="45"/>
        <end position="113"/>
    </location>
</feature>
<dbReference type="GO" id="GO:0009252">
    <property type="term" value="P:peptidoglycan biosynthetic process"/>
    <property type="evidence" value="ECO:0007669"/>
    <property type="project" value="UniProtKB-UniRule"/>
</dbReference>
<reference evidence="15 16" key="1">
    <citation type="journal article" date="2019" name="PLoS ONE">
        <title>Pup mortality in New Zealand sea lions (Phocarctos hookeri) at Enderby Island, Auckland Islands, 2013-18.</title>
        <authorList>
            <person name="Michael S.A."/>
            <person name="Hayman D.T.S."/>
            <person name="Gray R."/>
            <person name="Zhang J."/>
            <person name="Rogers L."/>
            <person name="Roe W.D."/>
        </authorList>
    </citation>
    <scope>NUCLEOTIDE SEQUENCE [LARGE SCALE GENOMIC DNA]</scope>
    <source>
        <strain evidence="15 16">SM868</strain>
    </source>
</reference>
<dbReference type="Pfam" id="PF08245">
    <property type="entry name" value="Mur_ligase_M"/>
    <property type="match status" value="1"/>
</dbReference>
<keyword evidence="4 10" id="KW-0547">Nucleotide-binding</keyword>
<comment type="function">
    <text evidence="10 11">Involved in cell wall formation. Catalyzes the final step in the synthesis of UDP-N-acetylmuramoyl-pentapeptide, the precursor of murein.</text>
</comment>
<dbReference type="InterPro" id="IPR013221">
    <property type="entry name" value="Mur_ligase_cen"/>
</dbReference>
<dbReference type="Pfam" id="PF01225">
    <property type="entry name" value="Mur_ligase"/>
    <property type="match status" value="1"/>
</dbReference>
<dbReference type="OrthoDB" id="9801978at2"/>
<dbReference type="SUPFAM" id="SSF53623">
    <property type="entry name" value="MurD-like peptide ligases, catalytic domain"/>
    <property type="match status" value="1"/>
</dbReference>
<evidence type="ECO:0000259" key="14">
    <source>
        <dbReference type="Pfam" id="PF08245"/>
    </source>
</evidence>
<dbReference type="EMBL" id="WFKQ01000001">
    <property type="protein sequence ID" value="MUG31676.1"/>
    <property type="molecule type" value="Genomic_DNA"/>
</dbReference>
<dbReference type="UniPathway" id="UPA00219"/>
<evidence type="ECO:0000259" key="13">
    <source>
        <dbReference type="Pfam" id="PF02875"/>
    </source>
</evidence>
<evidence type="ECO:0000256" key="10">
    <source>
        <dbReference type="HAMAP-Rule" id="MF_02019"/>
    </source>
</evidence>
<keyword evidence="16" id="KW-1185">Reference proteome</keyword>
<keyword evidence="1 10" id="KW-0963">Cytoplasm</keyword>
<dbReference type="GO" id="GO:0005524">
    <property type="term" value="F:ATP binding"/>
    <property type="evidence" value="ECO:0007669"/>
    <property type="project" value="UniProtKB-UniRule"/>
</dbReference>
<dbReference type="SUPFAM" id="SSF63418">
    <property type="entry name" value="MurE/MurF N-terminal domain"/>
    <property type="match status" value="1"/>
</dbReference>
<dbReference type="Proteomes" id="UP000442109">
    <property type="component" value="Unassembled WGS sequence"/>
</dbReference>
<evidence type="ECO:0000256" key="4">
    <source>
        <dbReference type="ARBA" id="ARBA00022741"/>
    </source>
</evidence>
<name>A0A844LYC9_9GAMM</name>
<dbReference type="NCBIfam" id="TIGR01143">
    <property type="entry name" value="murF"/>
    <property type="match status" value="1"/>
</dbReference>
<keyword evidence="2 10" id="KW-0436">Ligase</keyword>
<evidence type="ECO:0000256" key="3">
    <source>
        <dbReference type="ARBA" id="ARBA00022618"/>
    </source>
</evidence>
<evidence type="ECO:0000256" key="7">
    <source>
        <dbReference type="ARBA" id="ARBA00022984"/>
    </source>
</evidence>
<dbReference type="EC" id="6.3.2.10" evidence="10 11"/>
<evidence type="ECO:0000256" key="6">
    <source>
        <dbReference type="ARBA" id="ARBA00022960"/>
    </source>
</evidence>
<dbReference type="InterPro" id="IPR036615">
    <property type="entry name" value="Mur_ligase_C_dom_sf"/>
</dbReference>
<dbReference type="SUPFAM" id="SSF53244">
    <property type="entry name" value="MurD-like peptide ligases, peptide-binding domain"/>
    <property type="match status" value="1"/>
</dbReference>
<dbReference type="GO" id="GO:0071555">
    <property type="term" value="P:cell wall organization"/>
    <property type="evidence" value="ECO:0007669"/>
    <property type="project" value="UniProtKB-KW"/>
</dbReference>
<dbReference type="Pfam" id="PF02875">
    <property type="entry name" value="Mur_ligase_C"/>
    <property type="match status" value="1"/>
</dbReference>
<keyword evidence="8 10" id="KW-0131">Cell cycle</keyword>
<evidence type="ECO:0000313" key="16">
    <source>
        <dbReference type="Proteomes" id="UP000442109"/>
    </source>
</evidence>
<dbReference type="HAMAP" id="MF_02019">
    <property type="entry name" value="MurF"/>
    <property type="match status" value="1"/>
</dbReference>
<dbReference type="GO" id="GO:0008360">
    <property type="term" value="P:regulation of cell shape"/>
    <property type="evidence" value="ECO:0007669"/>
    <property type="project" value="UniProtKB-KW"/>
</dbReference>
<keyword evidence="7 10" id="KW-0573">Peptidoglycan synthesis</keyword>
<dbReference type="AlphaFoldDB" id="A0A844LYC9"/>
<keyword evidence="6 10" id="KW-0133">Cell shape</keyword>
<evidence type="ECO:0000256" key="9">
    <source>
        <dbReference type="ARBA" id="ARBA00023316"/>
    </source>
</evidence>
<comment type="subcellular location">
    <subcellularLocation>
        <location evidence="10 11">Cytoplasm</location>
    </subcellularLocation>
</comment>
<dbReference type="PANTHER" id="PTHR43024">
    <property type="entry name" value="UDP-N-ACETYLMURAMOYL-TRIPEPTIDE--D-ALANYL-D-ALANINE LIGASE"/>
    <property type="match status" value="1"/>
</dbReference>
<dbReference type="GO" id="GO:0051301">
    <property type="term" value="P:cell division"/>
    <property type="evidence" value="ECO:0007669"/>
    <property type="project" value="UniProtKB-KW"/>
</dbReference>
<dbReference type="Gene3D" id="3.40.1190.10">
    <property type="entry name" value="Mur-like, catalytic domain"/>
    <property type="match status" value="1"/>
</dbReference>
<evidence type="ECO:0000256" key="2">
    <source>
        <dbReference type="ARBA" id="ARBA00022598"/>
    </source>
</evidence>
<dbReference type="PANTHER" id="PTHR43024:SF1">
    <property type="entry name" value="UDP-N-ACETYLMURAMOYL-TRIPEPTIDE--D-ALANYL-D-ALANINE LIGASE"/>
    <property type="match status" value="1"/>
</dbReference>
<evidence type="ECO:0000259" key="12">
    <source>
        <dbReference type="Pfam" id="PF01225"/>
    </source>
</evidence>
<dbReference type="InterPro" id="IPR005863">
    <property type="entry name" value="UDP-N-AcMur_synth"/>
</dbReference>
<organism evidence="15 16">
    <name type="scientific">Psychrobacter sanguinis</name>
    <dbReference type="NCBI Taxonomy" id="861445"/>
    <lineage>
        <taxon>Bacteria</taxon>
        <taxon>Pseudomonadati</taxon>
        <taxon>Pseudomonadota</taxon>
        <taxon>Gammaproteobacteria</taxon>
        <taxon>Moraxellales</taxon>
        <taxon>Moraxellaceae</taxon>
        <taxon>Psychrobacter</taxon>
    </lineage>
</organism>
<comment type="caution">
    <text evidence="15">The sequence shown here is derived from an EMBL/GenBank/DDBJ whole genome shotgun (WGS) entry which is preliminary data.</text>
</comment>
<gene>
    <name evidence="10 15" type="primary">murF</name>
    <name evidence="15" type="ORF">GB996_02590</name>
</gene>
<evidence type="ECO:0000256" key="11">
    <source>
        <dbReference type="RuleBase" id="RU004136"/>
    </source>
</evidence>
<evidence type="ECO:0000313" key="15">
    <source>
        <dbReference type="EMBL" id="MUG31676.1"/>
    </source>
</evidence>
<evidence type="ECO:0000256" key="1">
    <source>
        <dbReference type="ARBA" id="ARBA00022490"/>
    </source>
</evidence>
<feature type="domain" description="Mur ligase C-terminal" evidence="13">
    <location>
        <begin position="365"/>
        <end position="469"/>
    </location>
</feature>
<comment type="catalytic activity">
    <reaction evidence="10 11">
        <text>D-alanyl-D-alanine + UDP-N-acetyl-alpha-D-muramoyl-L-alanyl-gamma-D-glutamyl-meso-2,6-diaminopimelate + ATP = UDP-N-acetyl-alpha-D-muramoyl-L-alanyl-gamma-D-glutamyl-meso-2,6-diaminopimeloyl-D-alanyl-D-alanine + ADP + phosphate + H(+)</text>
        <dbReference type="Rhea" id="RHEA:28374"/>
        <dbReference type="ChEBI" id="CHEBI:15378"/>
        <dbReference type="ChEBI" id="CHEBI:30616"/>
        <dbReference type="ChEBI" id="CHEBI:43474"/>
        <dbReference type="ChEBI" id="CHEBI:57822"/>
        <dbReference type="ChEBI" id="CHEBI:61386"/>
        <dbReference type="ChEBI" id="CHEBI:83905"/>
        <dbReference type="ChEBI" id="CHEBI:456216"/>
        <dbReference type="EC" id="6.3.2.10"/>
    </reaction>
</comment>
<sequence length="505" mass="54090">MSQRHPENGLFIWTPEQLLAATAQLNGEWIGLEAADSSSLRATRIITDTRKIEAGDIFLAIVGENFDGHSFVASAVEKGAIATIVSQPLSEVNVPQLKVDDTRLAFGQIAAYRRQQHPNLKVIALTGSSGKTTVKEMLRHIFAQVEAASADAQSTTLVTRGNLNNDFGVPMMLLELEQQHRYAVLELGANHVGEIAYTAAMVKPDVACILNIGTAHLGEFGGRDNIAKTKAEIYQPLTQASTAVVPCDDDYSDQLMSTAKQHTDTVIGFGWHSLEQRTAKLPAVYATEVKTTALQSRFQLHFAIEGKAPAMVSVLLPMAGEHNVSNALAAAACAYAAGVSAELIAQGLNQAKSSKGRLGRQRLGQHHIIDDTYNANPNSMRAAADVLAAQEGTKILVLGDIGELGDDAVSEHYKLGEAIANKAVDYMLCAGEFAKDTVAGASSQGMTQAYAFDTKADLLPKLIELVQTQQQQGQVCTLLFKGSRTTTMETLIDDLTQISTSPSSL</sequence>
<dbReference type="Gene3D" id="3.90.190.20">
    <property type="entry name" value="Mur ligase, C-terminal domain"/>
    <property type="match status" value="1"/>
</dbReference>
<dbReference type="InterPro" id="IPR051046">
    <property type="entry name" value="MurCDEF_CellWall_CoF430Synth"/>
</dbReference>
<accession>A0A844LYC9</accession>
<dbReference type="RefSeq" id="WP_110815930.1">
    <property type="nucleotide sequence ID" value="NZ_WFKQ01000001.1"/>
</dbReference>
<comment type="similarity">
    <text evidence="10">Belongs to the MurCDEF family. MurF subfamily.</text>
</comment>
<dbReference type="InterPro" id="IPR004101">
    <property type="entry name" value="Mur_ligase_C"/>
</dbReference>
<comment type="pathway">
    <text evidence="10 11">Cell wall biogenesis; peptidoglycan biosynthesis.</text>
</comment>
<dbReference type="Gene3D" id="3.40.1390.10">
    <property type="entry name" value="MurE/MurF, N-terminal domain"/>
    <property type="match status" value="1"/>
</dbReference>
<dbReference type="GO" id="GO:0047480">
    <property type="term" value="F:UDP-N-acetylmuramoyl-tripeptide-D-alanyl-D-alanine ligase activity"/>
    <property type="evidence" value="ECO:0007669"/>
    <property type="project" value="UniProtKB-UniRule"/>
</dbReference>